<protein>
    <recommendedName>
        <fullName evidence="3">WD40-repeat-containing domain protein</fullName>
    </recommendedName>
</protein>
<dbReference type="InterPro" id="IPR015943">
    <property type="entry name" value="WD40/YVTN_repeat-like_dom_sf"/>
</dbReference>
<feature type="non-terminal residue" evidence="1">
    <location>
        <position position="1"/>
    </location>
</feature>
<accession>A0A9W8AYG2</accession>
<dbReference type="Proteomes" id="UP001151582">
    <property type="component" value="Unassembled WGS sequence"/>
</dbReference>
<evidence type="ECO:0008006" key="3">
    <source>
        <dbReference type="Google" id="ProtNLM"/>
    </source>
</evidence>
<organism evidence="1 2">
    <name type="scientific">Dimargaris verticillata</name>
    <dbReference type="NCBI Taxonomy" id="2761393"/>
    <lineage>
        <taxon>Eukaryota</taxon>
        <taxon>Fungi</taxon>
        <taxon>Fungi incertae sedis</taxon>
        <taxon>Zoopagomycota</taxon>
        <taxon>Kickxellomycotina</taxon>
        <taxon>Dimargaritomycetes</taxon>
        <taxon>Dimargaritales</taxon>
        <taxon>Dimargaritaceae</taxon>
        <taxon>Dimargaris</taxon>
    </lineage>
</organism>
<comment type="caution">
    <text evidence="1">The sequence shown here is derived from an EMBL/GenBank/DDBJ whole genome shotgun (WGS) entry which is preliminary data.</text>
</comment>
<evidence type="ECO:0000313" key="1">
    <source>
        <dbReference type="EMBL" id="KAJ1972750.1"/>
    </source>
</evidence>
<gene>
    <name evidence="1" type="ORF">H4R34_005301</name>
</gene>
<dbReference type="SUPFAM" id="SSF50978">
    <property type="entry name" value="WD40 repeat-like"/>
    <property type="match status" value="1"/>
</dbReference>
<reference evidence="1" key="1">
    <citation type="submission" date="2022-07" db="EMBL/GenBank/DDBJ databases">
        <title>Phylogenomic reconstructions and comparative analyses of Kickxellomycotina fungi.</title>
        <authorList>
            <person name="Reynolds N.K."/>
            <person name="Stajich J.E."/>
            <person name="Barry K."/>
            <person name="Grigoriev I.V."/>
            <person name="Crous P."/>
            <person name="Smith M.E."/>
        </authorList>
    </citation>
    <scope>NUCLEOTIDE SEQUENCE</scope>
    <source>
        <strain evidence="1">RSA 567</strain>
    </source>
</reference>
<dbReference type="OrthoDB" id="5578278at2759"/>
<keyword evidence="2" id="KW-1185">Reference proteome</keyword>
<sequence>TNRLICHRANAHSSPILAINTHPYLPQCLTASAEEIIIWDTAHWNALHVLPAAPFRILQAEYSWCSQHIVACFDTDTIVVWDAQTFAKVWKVKPPALLTGGTQPQTLRSTLYNAKVSATSPRLTVFALSRDGTWLIAGGR</sequence>
<dbReference type="InterPro" id="IPR036322">
    <property type="entry name" value="WD40_repeat_dom_sf"/>
</dbReference>
<dbReference type="AlphaFoldDB" id="A0A9W8AYG2"/>
<dbReference type="Gene3D" id="2.130.10.10">
    <property type="entry name" value="YVTN repeat-like/Quinoprotein amine dehydrogenase"/>
    <property type="match status" value="1"/>
</dbReference>
<name>A0A9W8AYG2_9FUNG</name>
<dbReference type="EMBL" id="JANBQB010000975">
    <property type="protein sequence ID" value="KAJ1972750.1"/>
    <property type="molecule type" value="Genomic_DNA"/>
</dbReference>
<evidence type="ECO:0000313" key="2">
    <source>
        <dbReference type="Proteomes" id="UP001151582"/>
    </source>
</evidence>
<proteinExistence type="predicted"/>